<evidence type="ECO:0000259" key="8">
    <source>
        <dbReference type="Pfam" id="PF16198"/>
    </source>
</evidence>
<proteinExistence type="inferred from homology"/>
<evidence type="ECO:0000259" key="7">
    <source>
        <dbReference type="Pfam" id="PF09142"/>
    </source>
</evidence>
<dbReference type="InterPro" id="IPR015225">
    <property type="entry name" value="tRNA_psdUridine_synth_fam2_C"/>
</dbReference>
<comment type="caution">
    <text evidence="9">The sequence shown here is derived from an EMBL/GenBank/DDBJ whole genome shotgun (WGS) entry which is preliminary data.</text>
</comment>
<dbReference type="Gene3D" id="3.30.2350.10">
    <property type="entry name" value="Pseudouridine synthase"/>
    <property type="match status" value="1"/>
</dbReference>
<dbReference type="GO" id="GO:0160148">
    <property type="term" value="F:tRNA pseudouridine(55) synthase activity"/>
    <property type="evidence" value="ECO:0007669"/>
    <property type="project" value="UniProtKB-EC"/>
</dbReference>
<dbReference type="SUPFAM" id="SSF55120">
    <property type="entry name" value="Pseudouridine synthase"/>
    <property type="match status" value="1"/>
</dbReference>
<gene>
    <name evidence="5 9" type="primary">truB</name>
    <name evidence="9" type="ORF">ACFSDA_01575</name>
</gene>
<evidence type="ECO:0000313" key="10">
    <source>
        <dbReference type="Proteomes" id="UP001597280"/>
    </source>
</evidence>
<dbReference type="InterPro" id="IPR020103">
    <property type="entry name" value="PsdUridine_synth_cat_dom_sf"/>
</dbReference>
<comment type="catalytic activity">
    <reaction evidence="1 5">
        <text>uridine(55) in tRNA = pseudouridine(55) in tRNA</text>
        <dbReference type="Rhea" id="RHEA:42532"/>
        <dbReference type="Rhea" id="RHEA-COMP:10101"/>
        <dbReference type="Rhea" id="RHEA-COMP:10102"/>
        <dbReference type="ChEBI" id="CHEBI:65314"/>
        <dbReference type="ChEBI" id="CHEBI:65315"/>
        <dbReference type="EC" id="5.4.99.25"/>
    </reaction>
</comment>
<dbReference type="RefSeq" id="WP_343903396.1">
    <property type="nucleotide sequence ID" value="NZ_BAAAIS010000001.1"/>
</dbReference>
<dbReference type="HAMAP" id="MF_01080">
    <property type="entry name" value="TruB_bact"/>
    <property type="match status" value="1"/>
</dbReference>
<evidence type="ECO:0000259" key="6">
    <source>
        <dbReference type="Pfam" id="PF01509"/>
    </source>
</evidence>
<dbReference type="InterPro" id="IPR036974">
    <property type="entry name" value="PUA_sf"/>
</dbReference>
<dbReference type="Pfam" id="PF09142">
    <property type="entry name" value="TruB_C"/>
    <property type="match status" value="1"/>
</dbReference>
<dbReference type="CDD" id="cd02573">
    <property type="entry name" value="PseudoU_synth_EcTruB"/>
    <property type="match status" value="1"/>
</dbReference>
<dbReference type="InterPro" id="IPR032819">
    <property type="entry name" value="TruB_C"/>
</dbReference>
<organism evidence="9 10">
    <name type="scientific">Brachybacterium rhamnosum</name>
    <dbReference type="NCBI Taxonomy" id="173361"/>
    <lineage>
        <taxon>Bacteria</taxon>
        <taxon>Bacillati</taxon>
        <taxon>Actinomycetota</taxon>
        <taxon>Actinomycetes</taxon>
        <taxon>Micrococcales</taxon>
        <taxon>Dermabacteraceae</taxon>
        <taxon>Brachybacterium</taxon>
    </lineage>
</organism>
<evidence type="ECO:0000256" key="2">
    <source>
        <dbReference type="ARBA" id="ARBA00005642"/>
    </source>
</evidence>
<dbReference type="PANTHER" id="PTHR13767">
    <property type="entry name" value="TRNA-PSEUDOURIDINE SYNTHASE"/>
    <property type="match status" value="1"/>
</dbReference>
<feature type="domain" description="tRNA pseudouridine synthase II TruB subfamily 2 C-terminal" evidence="7">
    <location>
        <begin position="240"/>
        <end position="295"/>
    </location>
</feature>
<feature type="domain" description="tRNA pseudouridylate synthase B C-terminal" evidence="8">
    <location>
        <begin position="180"/>
        <end position="211"/>
    </location>
</feature>
<reference evidence="10" key="1">
    <citation type="journal article" date="2019" name="Int. J. Syst. Evol. Microbiol.">
        <title>The Global Catalogue of Microorganisms (GCM) 10K type strain sequencing project: providing services to taxonomists for standard genome sequencing and annotation.</title>
        <authorList>
            <consortium name="The Broad Institute Genomics Platform"/>
            <consortium name="The Broad Institute Genome Sequencing Center for Infectious Disease"/>
            <person name="Wu L."/>
            <person name="Ma J."/>
        </authorList>
    </citation>
    <scope>NUCLEOTIDE SEQUENCE [LARGE SCALE GENOMIC DNA]</scope>
    <source>
        <strain evidence="10">JCM 11650</strain>
    </source>
</reference>
<dbReference type="Proteomes" id="UP001597280">
    <property type="component" value="Unassembled WGS sequence"/>
</dbReference>
<dbReference type="Gene3D" id="2.30.130.10">
    <property type="entry name" value="PUA domain"/>
    <property type="match status" value="1"/>
</dbReference>
<evidence type="ECO:0000256" key="1">
    <source>
        <dbReference type="ARBA" id="ARBA00000385"/>
    </source>
</evidence>
<dbReference type="EC" id="5.4.99.25" evidence="5"/>
<evidence type="ECO:0000256" key="5">
    <source>
        <dbReference type="HAMAP-Rule" id="MF_01080"/>
    </source>
</evidence>
<name>A0ABW4PTQ0_9MICO</name>
<evidence type="ECO:0000313" key="9">
    <source>
        <dbReference type="EMBL" id="MFD1833753.1"/>
    </source>
</evidence>
<keyword evidence="10" id="KW-1185">Reference proteome</keyword>
<dbReference type="Pfam" id="PF16198">
    <property type="entry name" value="TruB_C_2"/>
    <property type="match status" value="1"/>
</dbReference>
<accession>A0ABW4PTQ0</accession>
<dbReference type="InterPro" id="IPR014780">
    <property type="entry name" value="tRNA_psdUridine_synth_TruB"/>
</dbReference>
<keyword evidence="3 5" id="KW-0819">tRNA processing</keyword>
<dbReference type="EMBL" id="JBHUFL010000001">
    <property type="protein sequence ID" value="MFD1833753.1"/>
    <property type="molecule type" value="Genomic_DNA"/>
</dbReference>
<evidence type="ECO:0000256" key="4">
    <source>
        <dbReference type="ARBA" id="ARBA00023235"/>
    </source>
</evidence>
<keyword evidence="4 5" id="KW-0413">Isomerase</keyword>
<sequence>MSGPHGILLVDKAPDRTSHDVVARVRWLLGTKKVGHAGTLDPMATGVLVLGVGQGTRLLTYLVGLDKTYTATIRLGRATTTDDCEGEEIGEVVPAAHLTESQVEAALVPMRGEIQQVPSTVSAIKVDGKRAYARARAGEDVELAARGVRISRFEVLGRREEGPHLDLDVVVSCSSGTYVRALARDLGAALGVGGHLTALRRTAVGPFGVDEGLHVPARGEGDDVELPLRGLGTTAAAVLPTITVDESGASDLAVGRPLPGAEGTSEQLVAALDAAGALCAVVRAEKGRWKPLLVVPLDARS</sequence>
<protein>
    <recommendedName>
        <fullName evidence="5">tRNA pseudouridine synthase B</fullName>
        <ecNumber evidence="5">5.4.99.25</ecNumber>
    </recommendedName>
    <alternativeName>
        <fullName evidence="5">tRNA pseudouridine(55) synthase</fullName>
        <shortName evidence="5">Psi55 synthase</shortName>
    </alternativeName>
    <alternativeName>
        <fullName evidence="5">tRNA pseudouridylate synthase</fullName>
    </alternativeName>
    <alternativeName>
        <fullName evidence="5">tRNA-uridine isomerase</fullName>
    </alternativeName>
</protein>
<dbReference type="InterPro" id="IPR002501">
    <property type="entry name" value="PsdUridine_synth_N"/>
</dbReference>
<comment type="similarity">
    <text evidence="2 5">Belongs to the pseudouridine synthase TruB family. Type 1 subfamily.</text>
</comment>
<dbReference type="PANTHER" id="PTHR13767:SF2">
    <property type="entry name" value="PSEUDOURIDYLATE SYNTHASE TRUB1"/>
    <property type="match status" value="1"/>
</dbReference>
<feature type="active site" description="Nucleophile" evidence="5">
    <location>
        <position position="41"/>
    </location>
</feature>
<evidence type="ECO:0000256" key="3">
    <source>
        <dbReference type="ARBA" id="ARBA00022694"/>
    </source>
</evidence>
<comment type="function">
    <text evidence="5">Responsible for synthesis of pseudouridine from uracil-55 in the psi GC loop of transfer RNAs.</text>
</comment>
<feature type="domain" description="Pseudouridine synthase II N-terminal" evidence="6">
    <location>
        <begin position="26"/>
        <end position="179"/>
    </location>
</feature>
<dbReference type="Pfam" id="PF01509">
    <property type="entry name" value="TruB_N"/>
    <property type="match status" value="1"/>
</dbReference>
<dbReference type="NCBIfam" id="TIGR00431">
    <property type="entry name" value="TruB"/>
    <property type="match status" value="1"/>
</dbReference>